<feature type="transmembrane region" description="Helical" evidence="1">
    <location>
        <begin position="117"/>
        <end position="136"/>
    </location>
</feature>
<proteinExistence type="predicted"/>
<keyword evidence="1" id="KW-1133">Transmembrane helix</keyword>
<evidence type="ECO:0000256" key="1">
    <source>
        <dbReference type="SAM" id="Phobius"/>
    </source>
</evidence>
<feature type="transmembrane region" description="Helical" evidence="1">
    <location>
        <begin position="21"/>
        <end position="41"/>
    </location>
</feature>
<gene>
    <name evidence="3" type="primary">LOC114239945</name>
</gene>
<dbReference type="GeneID" id="114239945"/>
<evidence type="ECO:0000313" key="2">
    <source>
        <dbReference type="Proteomes" id="UP000504629"/>
    </source>
</evidence>
<protein>
    <submittedName>
        <fullName evidence="3">Uncharacterized protein LOC114239945</fullName>
    </submittedName>
</protein>
<evidence type="ECO:0000313" key="3">
    <source>
        <dbReference type="RefSeq" id="XP_028026189.1"/>
    </source>
</evidence>
<dbReference type="RefSeq" id="XP_028026189.1">
    <property type="nucleotide sequence ID" value="XM_028170388.1"/>
</dbReference>
<feature type="transmembrane region" description="Helical" evidence="1">
    <location>
        <begin position="156"/>
        <end position="179"/>
    </location>
</feature>
<accession>A0A6J2JCE7</accession>
<reference evidence="3" key="1">
    <citation type="submission" date="2025-08" db="UniProtKB">
        <authorList>
            <consortium name="RefSeq"/>
        </authorList>
    </citation>
    <scope>IDENTIFICATION</scope>
    <source>
        <tissue evidence="3">Silk gland</tissue>
    </source>
</reference>
<organism evidence="2 3">
    <name type="scientific">Bombyx mandarina</name>
    <name type="common">Wild silk moth</name>
    <name type="synonym">Wild silkworm</name>
    <dbReference type="NCBI Taxonomy" id="7092"/>
    <lineage>
        <taxon>Eukaryota</taxon>
        <taxon>Metazoa</taxon>
        <taxon>Ecdysozoa</taxon>
        <taxon>Arthropoda</taxon>
        <taxon>Hexapoda</taxon>
        <taxon>Insecta</taxon>
        <taxon>Pterygota</taxon>
        <taxon>Neoptera</taxon>
        <taxon>Endopterygota</taxon>
        <taxon>Lepidoptera</taxon>
        <taxon>Glossata</taxon>
        <taxon>Ditrysia</taxon>
        <taxon>Bombycoidea</taxon>
        <taxon>Bombycidae</taxon>
        <taxon>Bombycinae</taxon>
        <taxon>Bombyx</taxon>
    </lineage>
</organism>
<keyword evidence="1" id="KW-0472">Membrane</keyword>
<dbReference type="KEGG" id="bman:114239945"/>
<keyword evidence="1" id="KW-0812">Transmembrane</keyword>
<name>A0A6J2JCE7_BOMMA</name>
<dbReference type="OrthoDB" id="7438409at2759"/>
<dbReference type="AlphaFoldDB" id="A0A6J2JCE7"/>
<dbReference type="Proteomes" id="UP000504629">
    <property type="component" value="Unplaced"/>
</dbReference>
<sequence>MPLNKIPCVDKCCGCINDLKTAAAIIAVLGIVTSPSVSWAVVRHSYVIRVSCYVTSNENRADIMDINLKNIISFGFGANAGLGPSCLGPLNDNSTKTFLRIRTDPDKSPFIGMVKNIGWVVFGVDVIFLICSVLFLRKIFKGADKKAAKTFIYSGLLAVFLSFVYGLLYVMACLSIGGAFPIFEFFFAFVDLIVLVTWLYFMIVINSFMKKSATVNTNSYSFYGMIYSFEEYILNSFFRLQSATQLCFCESLTDSQYSEDSGSMKKKLW</sequence>
<keyword evidence="2" id="KW-1185">Reference proteome</keyword>
<feature type="transmembrane region" description="Helical" evidence="1">
    <location>
        <begin position="185"/>
        <end position="205"/>
    </location>
</feature>